<feature type="site" description="Interaction with DNA" evidence="8">
    <location>
        <position position="145"/>
    </location>
</feature>
<feature type="site" description="Interaction with DNA" evidence="8">
    <location>
        <position position="157"/>
    </location>
</feature>
<dbReference type="HOGENOM" id="CLU_002929_4_3_3"/>
<evidence type="ECO:0000259" key="11">
    <source>
        <dbReference type="PROSITE" id="PS52039"/>
    </source>
</evidence>
<dbReference type="KEGG" id="cyn:Cyan7425_1050"/>
<comment type="similarity">
    <text evidence="2 8">Belongs to the type IA topoisomerase family.</text>
</comment>
<evidence type="ECO:0000256" key="9">
    <source>
        <dbReference type="SAM" id="MobiDB-lite"/>
    </source>
</evidence>
<gene>
    <name evidence="8" type="primary">topA</name>
    <name evidence="12" type="ordered locus">Cyan7425_1050</name>
</gene>
<dbReference type="HAMAP" id="MF_00952">
    <property type="entry name" value="Topoisom_1_prok"/>
    <property type="match status" value="1"/>
</dbReference>
<dbReference type="PANTHER" id="PTHR42785">
    <property type="entry name" value="DNA TOPOISOMERASE, TYPE IA, CORE"/>
    <property type="match status" value="1"/>
</dbReference>
<dbReference type="SMART" id="SM00436">
    <property type="entry name" value="TOP1Bc"/>
    <property type="match status" value="1"/>
</dbReference>
<dbReference type="InterPro" id="IPR013825">
    <property type="entry name" value="Topo_IA_cen_sub2"/>
</dbReference>
<evidence type="ECO:0000256" key="1">
    <source>
        <dbReference type="ARBA" id="ARBA00000213"/>
    </source>
</evidence>
<feature type="region of interest" description="Interaction with DNA" evidence="8">
    <location>
        <begin position="165"/>
        <end position="170"/>
    </location>
</feature>
<keyword evidence="3" id="KW-0479">Metal-binding</keyword>
<organism evidence="12">
    <name type="scientific">Cyanothece sp. (strain PCC 7425 / ATCC 29141)</name>
    <dbReference type="NCBI Taxonomy" id="395961"/>
    <lineage>
        <taxon>Bacteria</taxon>
        <taxon>Bacillati</taxon>
        <taxon>Cyanobacteriota</taxon>
        <taxon>Cyanophyceae</taxon>
        <taxon>Gomontiellales</taxon>
        <taxon>Cyanothecaceae</taxon>
        <taxon>Cyanothece</taxon>
    </lineage>
</organism>
<dbReference type="InterPro" id="IPR034149">
    <property type="entry name" value="TOPRIM_TopoI"/>
</dbReference>
<feature type="region of interest" description="Disordered" evidence="9">
    <location>
        <begin position="637"/>
        <end position="656"/>
    </location>
</feature>
<feature type="site" description="Interaction with DNA" evidence="8">
    <location>
        <position position="32"/>
    </location>
</feature>
<evidence type="ECO:0000256" key="5">
    <source>
        <dbReference type="ARBA" id="ARBA00023029"/>
    </source>
</evidence>
<dbReference type="STRING" id="395961.Cyan7425_1050"/>
<dbReference type="PROSITE" id="PS00396">
    <property type="entry name" value="TOPO_IA_1"/>
    <property type="match status" value="1"/>
</dbReference>
<dbReference type="GO" id="GO:0006265">
    <property type="term" value="P:DNA topological change"/>
    <property type="evidence" value="ECO:0007669"/>
    <property type="project" value="UniProtKB-UniRule"/>
</dbReference>
<dbReference type="AlphaFoldDB" id="B8HXZ7"/>
<comment type="caution">
    <text evidence="8">Lacks conserved residue(s) required for the propagation of feature annotation.</text>
</comment>
<dbReference type="InterPro" id="IPR005733">
    <property type="entry name" value="TopoI_bac-type"/>
</dbReference>
<dbReference type="eggNOG" id="COG0550">
    <property type="taxonomic scope" value="Bacteria"/>
</dbReference>
<dbReference type="GO" id="GO:0003677">
    <property type="term" value="F:DNA binding"/>
    <property type="evidence" value="ECO:0007669"/>
    <property type="project" value="UniProtKB-KW"/>
</dbReference>
<dbReference type="InterPro" id="IPR023405">
    <property type="entry name" value="Topo_IA_core_domain"/>
</dbReference>
<dbReference type="EMBL" id="CP001344">
    <property type="protein sequence ID" value="ACL43436.1"/>
    <property type="molecule type" value="Genomic_DNA"/>
</dbReference>
<feature type="region of interest" description="Disordered" evidence="9">
    <location>
        <begin position="208"/>
        <end position="237"/>
    </location>
</feature>
<dbReference type="PRINTS" id="PR00417">
    <property type="entry name" value="PRTPISMRASEI"/>
</dbReference>
<evidence type="ECO:0000256" key="7">
    <source>
        <dbReference type="ARBA" id="ARBA00023235"/>
    </source>
</evidence>
<feature type="site" description="Interaction with DNA" evidence="8">
    <location>
        <position position="150"/>
    </location>
</feature>
<dbReference type="CDD" id="cd03363">
    <property type="entry name" value="TOPRIM_TopoIA_TopoI"/>
    <property type="match status" value="1"/>
</dbReference>
<dbReference type="Pfam" id="PF01131">
    <property type="entry name" value="Topoisom_bac"/>
    <property type="match status" value="1"/>
</dbReference>
<dbReference type="InterPro" id="IPR003601">
    <property type="entry name" value="Topo_IA_2"/>
</dbReference>
<proteinExistence type="inferred from homology"/>
<dbReference type="PANTHER" id="PTHR42785:SF1">
    <property type="entry name" value="DNA TOPOISOMERASE"/>
    <property type="match status" value="1"/>
</dbReference>
<sequence length="726" mass="82271">MTNLLIVESPGKINKLRTILGSGWEVKASVGHIRELANDGPDSLGFDLGRDRIDCRYIPRNPRAKQAIAALKQAARQAQSVYLASDPDREGETIAWHIAEVLGLKQPQRIVFQEITATAVRTALSRPRPLDLNLVAAGRCRDCLDKLVGYKGSPLVWRLQNGAKSVGRVQSATLHLLCLREREISSFVPQTYWSVYVDYQEGFRAYYHHANQPPDPKASPEGIDEAGSQDSNKESTRVVSREAAEHLVVIARSQPHRVQQVSGQVTSKKPPPPFITSSLQQAAGSRLKFNPEYTMSLAQKLYEAGLITYMRTDSVQLSPEFCTAARSWLQEHDPENVPQRVARQRSSKAAQEGHEAIRPTDVFKSSAELRLQLEDDQFKLYVLIWTRAMASQCKSAQIRKTRILSQSGKVQWQATGQVIEFPGYTKYWKDISADLVLPEVTEGQPLHLETAQHEEKQTQPPPRYTEPKLVQLMERKGIGRPSTYAPTIATLKQRNYVHLLKDKLQPTDLGLQVDAFLETALPDLLKAEFTAAMESSLDAIAEGQQEWQRYLIDWNHTYFEPALQAALNRLPEHKGNTERKPLEKSRLKCPKCGQSMAKVPSQKVSKGYFLKCEVGCQTAAGKAMVMFWSARSKKWQLPEPHTEPQQENSDAKRQQDLQTKQLPVLTEHFCPVCNAYLEEYTYQREGQSKKLLRCSIPDHRQSKCKEATYFLTRQGEWWSKKFGQLE</sequence>
<evidence type="ECO:0000256" key="8">
    <source>
        <dbReference type="HAMAP-Rule" id="MF_00952"/>
    </source>
</evidence>
<dbReference type="InterPro" id="IPR003602">
    <property type="entry name" value="Topo_IA_DNA-bd_dom"/>
</dbReference>
<feature type="site" description="Interaction with DNA" evidence="8">
    <location>
        <position position="141"/>
    </location>
</feature>
<feature type="site" description="Interaction with DNA" evidence="8">
    <location>
        <position position="494"/>
    </location>
</feature>
<comment type="catalytic activity">
    <reaction evidence="1 8">
        <text>ATP-independent breakage of single-stranded DNA, followed by passage and rejoining.</text>
        <dbReference type="EC" id="5.6.2.1"/>
    </reaction>
</comment>
<keyword evidence="5 8" id="KW-0799">Topoisomerase</keyword>
<feature type="active site" description="O-(5'-phospho-DNA)-tyrosine intermediate" evidence="8">
    <location>
        <position position="309"/>
    </location>
</feature>
<evidence type="ECO:0000259" key="10">
    <source>
        <dbReference type="PROSITE" id="PS50880"/>
    </source>
</evidence>
<evidence type="ECO:0000313" key="12">
    <source>
        <dbReference type="EMBL" id="ACL43436.1"/>
    </source>
</evidence>
<protein>
    <recommendedName>
        <fullName evidence="8">DNA topoisomerase 1</fullName>
        <ecNumber evidence="8">5.6.2.1</ecNumber>
    </recommendedName>
    <alternativeName>
        <fullName evidence="8">DNA topoisomerase I</fullName>
    </alternativeName>
</protein>
<dbReference type="Gene3D" id="3.40.50.140">
    <property type="match status" value="1"/>
</dbReference>
<dbReference type="SMART" id="SM00437">
    <property type="entry name" value="TOP1Ac"/>
    <property type="match status" value="1"/>
</dbReference>
<dbReference type="InterPro" id="IPR028612">
    <property type="entry name" value="Topoisom_1_IA"/>
</dbReference>
<evidence type="ECO:0000256" key="4">
    <source>
        <dbReference type="ARBA" id="ARBA00022842"/>
    </source>
</evidence>
<dbReference type="GO" id="GO:0003917">
    <property type="term" value="F:DNA topoisomerase type I (single strand cut, ATP-independent) activity"/>
    <property type="evidence" value="ECO:0007669"/>
    <property type="project" value="UniProtKB-UniRule"/>
</dbReference>
<comment type="subunit">
    <text evidence="8">Monomer.</text>
</comment>
<feature type="site" description="Interaction with DNA" evidence="8">
    <location>
        <position position="311"/>
    </location>
</feature>
<evidence type="ECO:0000256" key="2">
    <source>
        <dbReference type="ARBA" id="ARBA00009446"/>
    </source>
</evidence>
<evidence type="ECO:0000256" key="6">
    <source>
        <dbReference type="ARBA" id="ARBA00023125"/>
    </source>
</evidence>
<dbReference type="InterPro" id="IPR023406">
    <property type="entry name" value="Topo_IA_AS"/>
</dbReference>
<dbReference type="Gene3D" id="1.10.460.10">
    <property type="entry name" value="Topoisomerase I, domain 2"/>
    <property type="match status" value="1"/>
</dbReference>
<keyword evidence="6 8" id="KW-0238">DNA-binding</keyword>
<accession>B8HXZ7</accession>
<dbReference type="Gene3D" id="1.10.290.10">
    <property type="entry name" value="Topoisomerase I, domain 4"/>
    <property type="match status" value="1"/>
</dbReference>
<dbReference type="EC" id="5.6.2.1" evidence="8"/>
<dbReference type="CDD" id="cd00186">
    <property type="entry name" value="TOP1Ac"/>
    <property type="match status" value="1"/>
</dbReference>
<dbReference type="NCBIfam" id="TIGR01051">
    <property type="entry name" value="topA_bact"/>
    <property type="match status" value="1"/>
</dbReference>
<comment type="function">
    <text evidence="8">Releases the supercoiling and torsional tension of DNA, which is introduced during the DNA replication and transcription, by transiently cleaving and rejoining one strand of the DNA duplex. Introduces a single-strand break via transesterification at a target site in duplex DNA. The scissile phosphodiester is attacked by the catalytic tyrosine of the enzyme, resulting in the formation of a DNA-(5'-phosphotyrosyl)-enzyme intermediate and the expulsion of a 3'-OH DNA strand. The free DNA strand then undergoes passage around the unbroken strand, thus removing DNA supercoils. Finally, in the religation step, the DNA 3'-OH attacks the covalent intermediate to expel the active-site tyrosine and restore the DNA phosphodiester backbone.</text>
</comment>
<dbReference type="SUPFAM" id="SSF56712">
    <property type="entry name" value="Prokaryotic type I DNA topoisomerase"/>
    <property type="match status" value="1"/>
</dbReference>
<evidence type="ECO:0000256" key="3">
    <source>
        <dbReference type="ARBA" id="ARBA00022723"/>
    </source>
</evidence>
<feature type="domain" description="Topo IA-type catalytic" evidence="11">
    <location>
        <begin position="131"/>
        <end position="563"/>
    </location>
</feature>
<dbReference type="InterPro" id="IPR013826">
    <property type="entry name" value="Topo_IA_cen_sub3"/>
</dbReference>
<dbReference type="InterPro" id="IPR013497">
    <property type="entry name" value="Topo_IA_cen"/>
</dbReference>
<dbReference type="PROSITE" id="PS50880">
    <property type="entry name" value="TOPRIM"/>
    <property type="match status" value="1"/>
</dbReference>
<dbReference type="OrthoDB" id="9804262at2"/>
<dbReference type="InterPro" id="IPR013824">
    <property type="entry name" value="Topo_IA_cen_sub1"/>
</dbReference>
<feature type="compositionally biased region" description="Basic and acidic residues" evidence="9">
    <location>
        <begin position="640"/>
        <end position="655"/>
    </location>
</feature>
<keyword evidence="4" id="KW-0460">Magnesium</keyword>
<dbReference type="Pfam" id="PF01751">
    <property type="entry name" value="Toprim"/>
    <property type="match status" value="1"/>
</dbReference>
<dbReference type="InterPro" id="IPR006171">
    <property type="entry name" value="TOPRIM_dom"/>
</dbReference>
<reference evidence="12" key="1">
    <citation type="submission" date="2009-01" db="EMBL/GenBank/DDBJ databases">
        <title>Complete sequence of chromosome Cyanothece sp. PCC 7425.</title>
        <authorList>
            <consortium name="US DOE Joint Genome Institute"/>
            <person name="Lucas S."/>
            <person name="Copeland A."/>
            <person name="Lapidus A."/>
            <person name="Glavina del Rio T."/>
            <person name="Dalin E."/>
            <person name="Tice H."/>
            <person name="Bruce D."/>
            <person name="Goodwin L."/>
            <person name="Pitluck S."/>
            <person name="Sims D."/>
            <person name="Meineke L."/>
            <person name="Brettin T."/>
            <person name="Detter J.C."/>
            <person name="Han C."/>
            <person name="Larimer F."/>
            <person name="Land M."/>
            <person name="Hauser L."/>
            <person name="Kyrpides N."/>
            <person name="Ovchinnikova G."/>
            <person name="Liberton M."/>
            <person name="Stoeckel J."/>
            <person name="Banerjee A."/>
            <person name="Singh A."/>
            <person name="Page L."/>
            <person name="Sato H."/>
            <person name="Zhao L."/>
            <person name="Sherman L."/>
            <person name="Pakrasi H."/>
            <person name="Richardson P."/>
        </authorList>
    </citation>
    <scope>NUCLEOTIDE SEQUENCE</scope>
    <source>
        <strain evidence="12">PCC 7425</strain>
    </source>
</reference>
<dbReference type="SMART" id="SM00493">
    <property type="entry name" value="TOPRIM"/>
    <property type="match status" value="1"/>
</dbReference>
<dbReference type="Gene3D" id="2.70.20.10">
    <property type="entry name" value="Topoisomerase I, domain 3"/>
    <property type="match status" value="1"/>
</dbReference>
<dbReference type="InterPro" id="IPR000380">
    <property type="entry name" value="Topo_IA"/>
</dbReference>
<keyword evidence="7 8" id="KW-0413">Isomerase</keyword>
<dbReference type="PROSITE" id="PS52039">
    <property type="entry name" value="TOPO_IA_2"/>
    <property type="match status" value="1"/>
</dbReference>
<name>B8HXZ7_CYAP4</name>
<dbReference type="GO" id="GO:0046872">
    <property type="term" value="F:metal ion binding"/>
    <property type="evidence" value="ECO:0007669"/>
    <property type="project" value="UniProtKB-KW"/>
</dbReference>
<feature type="domain" description="Toprim" evidence="10">
    <location>
        <begin position="2"/>
        <end position="117"/>
    </location>
</feature>